<dbReference type="Proteomes" id="UP000503336">
    <property type="component" value="Chromosome"/>
</dbReference>
<evidence type="ECO:0000313" key="4">
    <source>
        <dbReference type="Proteomes" id="UP000503336"/>
    </source>
</evidence>
<dbReference type="RefSeq" id="WP_165097938.1">
    <property type="nucleotide sequence ID" value="NZ_CP049056.1"/>
</dbReference>
<dbReference type="InterPro" id="IPR043605">
    <property type="entry name" value="DUF883_C"/>
</dbReference>
<keyword evidence="4" id="KW-1185">Reference proteome</keyword>
<feature type="domain" description="DUF883" evidence="2">
    <location>
        <begin position="86"/>
        <end position="113"/>
    </location>
</feature>
<keyword evidence="1" id="KW-1133">Transmembrane helix</keyword>
<dbReference type="EMBL" id="CP049056">
    <property type="protein sequence ID" value="QIE55688.1"/>
    <property type="molecule type" value="Genomic_DNA"/>
</dbReference>
<protein>
    <submittedName>
        <fullName evidence="3">DUF883 family protein</fullName>
    </submittedName>
</protein>
<evidence type="ECO:0000256" key="1">
    <source>
        <dbReference type="SAM" id="Phobius"/>
    </source>
</evidence>
<dbReference type="AlphaFoldDB" id="A0A7L5BXX0"/>
<name>A0A7L5BXX0_9RHOB</name>
<evidence type="ECO:0000313" key="3">
    <source>
        <dbReference type="EMBL" id="QIE55688.1"/>
    </source>
</evidence>
<evidence type="ECO:0000259" key="2">
    <source>
        <dbReference type="Pfam" id="PF19029"/>
    </source>
</evidence>
<feature type="transmembrane region" description="Helical" evidence="1">
    <location>
        <begin position="93"/>
        <end position="111"/>
    </location>
</feature>
<proteinExistence type="predicted"/>
<organism evidence="3 4">
    <name type="scientific">Pikeienuella piscinae</name>
    <dbReference type="NCBI Taxonomy" id="2748098"/>
    <lineage>
        <taxon>Bacteria</taxon>
        <taxon>Pseudomonadati</taxon>
        <taxon>Pseudomonadota</taxon>
        <taxon>Alphaproteobacteria</taxon>
        <taxon>Rhodobacterales</taxon>
        <taxon>Paracoccaceae</taxon>
        <taxon>Pikeienuella</taxon>
    </lineage>
</organism>
<sequence>MSTATKQNEKDSPPLDDARAELSEQIAVLRKDLAGLAGSLKTLTASGVDAASAAAQRKARAAGDAGAQVADSALEAAARNSERVADYAREKPLHALAIAAGAGLLIGYLSAPRR</sequence>
<accession>A0A7L5BXX0</accession>
<reference evidence="3 4" key="1">
    <citation type="submission" date="2020-02" db="EMBL/GenBank/DDBJ databases">
        <title>complete genome sequence of Rhodobacteraceae bacterium.</title>
        <authorList>
            <person name="Park J."/>
            <person name="Kim Y.-S."/>
            <person name="Kim K.-H."/>
        </authorList>
    </citation>
    <scope>NUCLEOTIDE SEQUENCE [LARGE SCALE GENOMIC DNA]</scope>
    <source>
        <strain evidence="3 4">RR4-56</strain>
    </source>
</reference>
<gene>
    <name evidence="3" type="ORF">G5B40_09660</name>
</gene>
<keyword evidence="1" id="KW-0812">Transmembrane</keyword>
<dbReference type="KEGG" id="hdh:G5B40_09660"/>
<keyword evidence="1" id="KW-0472">Membrane</keyword>
<dbReference type="Pfam" id="PF19029">
    <property type="entry name" value="DUF883_C"/>
    <property type="match status" value="1"/>
</dbReference>